<organism evidence="1 3">
    <name type="scientific">Methanosphaera cuniculi</name>
    <dbReference type="NCBI Taxonomy" id="1077256"/>
    <lineage>
        <taxon>Archaea</taxon>
        <taxon>Methanobacteriati</taxon>
        <taxon>Methanobacteriota</taxon>
        <taxon>Methanomada group</taxon>
        <taxon>Methanobacteria</taxon>
        <taxon>Methanobacteriales</taxon>
        <taxon>Methanobacteriaceae</taxon>
        <taxon>Methanosphaera</taxon>
    </lineage>
</organism>
<evidence type="ECO:0000313" key="3">
    <source>
        <dbReference type="Proteomes" id="UP000217528"/>
    </source>
</evidence>
<comment type="caution">
    <text evidence="1">The sequence shown here is derived from an EMBL/GenBank/DDBJ whole genome shotgun (WGS) entry which is preliminary data.</text>
</comment>
<reference evidence="2 4" key="1">
    <citation type="submission" date="2016-04" db="EMBL/GenBank/DDBJ databases">
        <title>Genome sequence of Methanosphaera cuniculi DSM 4103.</title>
        <authorList>
            <person name="Poehlein A."/>
            <person name="Seedorf H."/>
            <person name="Daniel R."/>
        </authorList>
    </citation>
    <scope>NUCLEOTIDE SEQUENCE [LARGE SCALE GENOMIC DNA]</scope>
    <source>
        <strain evidence="2 4">DSM 4103</strain>
    </source>
</reference>
<accession>A0A2A2HFB9</accession>
<gene>
    <name evidence="1" type="ORF">ASJ82_01670</name>
    <name evidence="2" type="ORF">MSCUN_02580</name>
</gene>
<evidence type="ECO:0000313" key="1">
    <source>
        <dbReference type="EMBL" id="PAV07974.1"/>
    </source>
</evidence>
<dbReference type="Proteomes" id="UP000217528">
    <property type="component" value="Unassembled WGS sequence"/>
</dbReference>
<evidence type="ECO:0000313" key="4">
    <source>
        <dbReference type="Proteomes" id="UP000246004"/>
    </source>
</evidence>
<reference evidence="1 3" key="2">
    <citation type="journal article" date="2017" name="BMC Genomics">
        <title>Genomic analysis of methanogenic archaea reveals a shift towards energy conservation.</title>
        <authorList>
            <person name="Gilmore S.P."/>
            <person name="Henske J.K."/>
            <person name="Sexton J.A."/>
            <person name="Solomon K.V."/>
            <person name="Seppala S."/>
            <person name="Yoo J.I."/>
            <person name="Huyett L.M."/>
            <person name="Pressman A."/>
            <person name="Cogan J.Z."/>
            <person name="Kivenson V."/>
            <person name="Peng X."/>
            <person name="Tan Y."/>
            <person name="Valentine D.L."/>
            <person name="O'Malley M.A."/>
        </authorList>
    </citation>
    <scope>NUCLEOTIDE SEQUENCE [LARGE SCALE GENOMIC DNA]</scope>
    <source>
        <strain evidence="1 3">1R-7</strain>
    </source>
</reference>
<dbReference type="RefSeq" id="WP_095608179.1">
    <property type="nucleotide sequence ID" value="NZ_LMVN01000004.1"/>
</dbReference>
<keyword evidence="3" id="KW-1185">Reference proteome</keyword>
<name>A0A2A2HFB9_9EURY</name>
<dbReference type="Proteomes" id="UP000246004">
    <property type="component" value="Unassembled WGS sequence"/>
</dbReference>
<dbReference type="AlphaFoldDB" id="A0A2A2HFB9"/>
<dbReference type="EMBL" id="LWMS01000008">
    <property type="protein sequence ID" value="PWL08820.1"/>
    <property type="molecule type" value="Genomic_DNA"/>
</dbReference>
<sequence length="385" mass="45987">MARKFNDKMSFDLEHEMKLDIYEEADKIRMSGSELVRTGVKSFLMNPNNILTFEIKEMDIQIKEKELMYSIINKFLQKLQKDINSLKNKRTRKLNLIDQSNIVYTDEEEKIKTIILDIFTTNKYKFNSQKDLKEKIKFIANNVHADISIVLKLTNCILNDEITLRELIEKPIQHIVDAKEVQHKDTEEFIKLKESLWTEYGEYIEKQEQKQQKIDEEKTIIHKPENERLQYVIKKAYNTNYRTQSIMEANVEFMCDKYNLNSTKTLDIINQIYQNKLDYLKVIKSDHIYESYCRITPDKINNLEEKITQPEEKQKLTPIQDMILHLNGKEPLTEIKDVNLLETQVRQKCYYRTDIKFRELWNTITQIIEGKISVDEFINSNRTIC</sequence>
<proteinExistence type="predicted"/>
<dbReference type="EMBL" id="LMVN01000004">
    <property type="protein sequence ID" value="PAV07974.1"/>
    <property type="molecule type" value="Genomic_DNA"/>
</dbReference>
<protein>
    <submittedName>
        <fullName evidence="1">Uncharacterized protein</fullName>
    </submittedName>
</protein>
<evidence type="ECO:0000313" key="2">
    <source>
        <dbReference type="EMBL" id="PWL08820.1"/>
    </source>
</evidence>